<evidence type="ECO:0000259" key="1">
    <source>
        <dbReference type="PROSITE" id="PS50404"/>
    </source>
</evidence>
<dbReference type="InterPro" id="IPR040079">
    <property type="entry name" value="Glutathione_S-Trfase"/>
</dbReference>
<feature type="domain" description="GST C-terminal" evidence="2">
    <location>
        <begin position="101"/>
        <end position="256"/>
    </location>
</feature>
<dbReference type="AlphaFoldDB" id="A0A2M8W6B8"/>
<dbReference type="Gene3D" id="1.20.1050.10">
    <property type="match status" value="1"/>
</dbReference>
<keyword evidence="4" id="KW-1185">Reference proteome</keyword>
<keyword evidence="3" id="KW-0808">Transferase</keyword>
<dbReference type="OrthoDB" id="9810080at2"/>
<sequence length="275" mass="31174">MAEIETKRDDIRQLRGVHLFHNDMSNCSQRVRLALCVKGVAYESHPIDLQKHENLTPEFRALNPKAVVPVLVHDGRTYIESNDIVAYVEDMFDDPLFWPDDAERRAITQDLLARSADLQSSLKLLTYEFLLKPVAKRNAAKVQAKQAPIKDTARERFIRDFASRDGFSFAQITAATTAVKAAFDHLEDLLSQSPFLKGADFGLADISWLPNVHRALAMKYPLAGFPKVAEWYQSARKRRCFREAIIDFEPAPVVLFMKAYAAYRALRGTGISAFK</sequence>
<feature type="domain" description="GST N-terminal" evidence="1">
    <location>
        <begin position="15"/>
        <end position="96"/>
    </location>
</feature>
<dbReference type="InterPro" id="IPR036249">
    <property type="entry name" value="Thioredoxin-like_sf"/>
</dbReference>
<name>A0A2M8W6B8_9RHOB</name>
<evidence type="ECO:0000313" key="3">
    <source>
        <dbReference type="EMBL" id="PJI86470.1"/>
    </source>
</evidence>
<dbReference type="GO" id="GO:0006749">
    <property type="term" value="P:glutathione metabolic process"/>
    <property type="evidence" value="ECO:0007669"/>
    <property type="project" value="TreeGrafter"/>
</dbReference>
<dbReference type="InterPro" id="IPR004045">
    <property type="entry name" value="Glutathione_S-Trfase_N"/>
</dbReference>
<dbReference type="Proteomes" id="UP000228531">
    <property type="component" value="Unassembled WGS sequence"/>
</dbReference>
<dbReference type="InterPro" id="IPR010987">
    <property type="entry name" value="Glutathione-S-Trfase_C-like"/>
</dbReference>
<dbReference type="SUPFAM" id="SSF52833">
    <property type="entry name" value="Thioredoxin-like"/>
    <property type="match status" value="1"/>
</dbReference>
<dbReference type="SUPFAM" id="SSF47616">
    <property type="entry name" value="GST C-terminal domain-like"/>
    <property type="match status" value="1"/>
</dbReference>
<accession>A0A2M8W6B8</accession>
<dbReference type="Gene3D" id="3.40.30.10">
    <property type="entry name" value="Glutaredoxin"/>
    <property type="match status" value="1"/>
</dbReference>
<dbReference type="CDD" id="cd00299">
    <property type="entry name" value="GST_C_family"/>
    <property type="match status" value="1"/>
</dbReference>
<dbReference type="InterPro" id="IPR036282">
    <property type="entry name" value="Glutathione-S-Trfase_C_sf"/>
</dbReference>
<dbReference type="GO" id="GO:0004364">
    <property type="term" value="F:glutathione transferase activity"/>
    <property type="evidence" value="ECO:0007669"/>
    <property type="project" value="TreeGrafter"/>
</dbReference>
<dbReference type="Pfam" id="PF13410">
    <property type="entry name" value="GST_C_2"/>
    <property type="match status" value="1"/>
</dbReference>
<dbReference type="EMBL" id="PGTY01000002">
    <property type="protein sequence ID" value="PJI86470.1"/>
    <property type="molecule type" value="Genomic_DNA"/>
</dbReference>
<dbReference type="RefSeq" id="WP_100368747.1">
    <property type="nucleotide sequence ID" value="NZ_PGTY01000002.1"/>
</dbReference>
<dbReference type="PANTHER" id="PTHR42673:SF4">
    <property type="entry name" value="MALEYLACETOACETATE ISOMERASE"/>
    <property type="match status" value="1"/>
</dbReference>
<dbReference type="SFLD" id="SFLDS00019">
    <property type="entry name" value="Glutathione_Transferase_(cytos"/>
    <property type="match status" value="1"/>
</dbReference>
<proteinExistence type="predicted"/>
<comment type="caution">
    <text evidence="3">The sequence shown here is derived from an EMBL/GenBank/DDBJ whole genome shotgun (WGS) entry which is preliminary data.</text>
</comment>
<organism evidence="3 4">
    <name type="scientific">Yoonia maricola</name>
    <dbReference type="NCBI Taxonomy" id="420999"/>
    <lineage>
        <taxon>Bacteria</taxon>
        <taxon>Pseudomonadati</taxon>
        <taxon>Pseudomonadota</taxon>
        <taxon>Alphaproteobacteria</taxon>
        <taxon>Rhodobacterales</taxon>
        <taxon>Paracoccaceae</taxon>
        <taxon>Yoonia</taxon>
    </lineage>
</organism>
<evidence type="ECO:0000259" key="2">
    <source>
        <dbReference type="PROSITE" id="PS50405"/>
    </source>
</evidence>
<dbReference type="SFLD" id="SFLDG00358">
    <property type="entry name" value="Main_(cytGST)"/>
    <property type="match status" value="1"/>
</dbReference>
<protein>
    <submittedName>
        <fullName evidence="3">Glutathione S-transferase</fullName>
    </submittedName>
</protein>
<dbReference type="GO" id="GO:0016034">
    <property type="term" value="F:maleylacetoacetate isomerase activity"/>
    <property type="evidence" value="ECO:0007669"/>
    <property type="project" value="TreeGrafter"/>
</dbReference>
<dbReference type="PANTHER" id="PTHR42673">
    <property type="entry name" value="MALEYLACETOACETATE ISOMERASE"/>
    <property type="match status" value="1"/>
</dbReference>
<dbReference type="PROSITE" id="PS50405">
    <property type="entry name" value="GST_CTER"/>
    <property type="match status" value="1"/>
</dbReference>
<dbReference type="GO" id="GO:0006559">
    <property type="term" value="P:L-phenylalanine catabolic process"/>
    <property type="evidence" value="ECO:0007669"/>
    <property type="project" value="TreeGrafter"/>
</dbReference>
<reference evidence="3 4" key="1">
    <citation type="submission" date="2017-11" db="EMBL/GenBank/DDBJ databases">
        <title>Genomic Encyclopedia of Archaeal and Bacterial Type Strains, Phase II (KMG-II): From Individual Species to Whole Genera.</title>
        <authorList>
            <person name="Goeker M."/>
        </authorList>
    </citation>
    <scope>NUCLEOTIDE SEQUENCE [LARGE SCALE GENOMIC DNA]</scope>
    <source>
        <strain evidence="3 4">DSM 29128</strain>
    </source>
</reference>
<dbReference type="PROSITE" id="PS50404">
    <property type="entry name" value="GST_NTER"/>
    <property type="match status" value="1"/>
</dbReference>
<evidence type="ECO:0000313" key="4">
    <source>
        <dbReference type="Proteomes" id="UP000228531"/>
    </source>
</evidence>
<dbReference type="Pfam" id="PF13417">
    <property type="entry name" value="GST_N_3"/>
    <property type="match status" value="1"/>
</dbReference>
<gene>
    <name evidence="3" type="ORF">BC777_2840</name>
</gene>